<feature type="region of interest" description="Disordered" evidence="4">
    <location>
        <begin position="642"/>
        <end position="664"/>
    </location>
</feature>
<evidence type="ECO:0000313" key="8">
    <source>
        <dbReference type="Proteomes" id="UP000522864"/>
    </source>
</evidence>
<dbReference type="Gene3D" id="3.55.50.10">
    <property type="entry name" value="Baseplate protein-like domains"/>
    <property type="match status" value="1"/>
</dbReference>
<dbReference type="PANTHER" id="PTHR32305">
    <property type="match status" value="1"/>
</dbReference>
<dbReference type="SUPFAM" id="SSF69279">
    <property type="entry name" value="Phage tail proteins"/>
    <property type="match status" value="2"/>
</dbReference>
<evidence type="ECO:0000259" key="5">
    <source>
        <dbReference type="Pfam" id="PF04717"/>
    </source>
</evidence>
<reference evidence="7 8" key="1">
    <citation type="submission" date="2020-04" db="EMBL/GenBank/DDBJ databases">
        <title>Molecular characterization of pseudomonads from Agaricus bisporus reveal novel blotch 2 pathogens in Western Europe.</title>
        <authorList>
            <person name="Taparia T."/>
            <person name="Krijger M."/>
            <person name="Haynes E."/>
            <person name="Elpinstone J.G."/>
            <person name="Noble R."/>
            <person name="Van Der Wolf J."/>
        </authorList>
    </citation>
    <scope>NUCLEOTIDE SEQUENCE [LARGE SCALE GENOMIC DNA]</scope>
    <source>
        <strain evidence="7 8">G9001</strain>
    </source>
</reference>
<evidence type="ECO:0000259" key="6">
    <source>
        <dbReference type="Pfam" id="PF22178"/>
    </source>
</evidence>
<dbReference type="NCBIfam" id="TIGR01646">
    <property type="entry name" value="vgr_GE"/>
    <property type="match status" value="1"/>
</dbReference>
<dbReference type="SUPFAM" id="SSF69255">
    <property type="entry name" value="gp5 N-terminal domain-like"/>
    <property type="match status" value="1"/>
</dbReference>
<comment type="subcellular location">
    <subcellularLocation>
        <location evidence="1">Secreted</location>
    </subcellularLocation>
</comment>
<sequence>MFISAPLNRFTLTLPGLAPELQVLAFKGSEAISQPYRFELELVSRRPDLNLDELLHQQGFLAFNDSGAGIHGQVYSIGQGDTGQRWTHYHLTLVPQLTYLGHRFNQRIFQNQTVPQIIARVLKDHGILGNAFSFNLATPLPAREYCVQYNESDLDFIQRLCEEDGLHYHFQHSPADHHLAFGDDQTFFRRLSTAVPYVPDSGTVATTASIKSFDLRLETRSSHAALRDYDFEKPHTLLERTSHCSDSLPKPVLEDYRYPGRFKHDDAGKRLNRRQLERHRADYRQASGKSNAPQLASGHLLTLSDHPQPDWNDLWLLTHLTHEGKQPQVLEESAPIPSVADSDFRQGYRNSFLATPWDVFFRPPLQVRESRRLNAQTAFVTGPPGEEIHCDEYGRVKVKFHWDRSDETGAHSSCWLRVASGWAGPSHGAITLPRVGMEVLVTFLEGDPDQPLIVGCLNNALQQAPYPLPAHKTRSVFKSQSSPGGGGSNEIRIEDLKGQEQIYVHAQRDFEQHIEHDQHVQIGHERHESVGANSYAEFKAEEHHTVHQDRRCEVKGDDHLTVGRSQQVKAGVGYLVEAGQEIHFYAGKKIVIEAGAELTIKVGGHFIKLDGNGISRVGPDAAGIAGTAARVAVLTALKPAAEGQAGTTHHMHGSSSQEAHDEQMQLLSRSGTPLKGIKVTVAVPGETAPQVVTSDADGLLPRIKTQTAQDLKAFLSWDKFHVPEGADSYERSRKQ</sequence>
<feature type="domain" description="Gp5/Type VI secretion system Vgr C-terminal trimerisation" evidence="6">
    <location>
        <begin position="475"/>
        <end position="581"/>
    </location>
</feature>
<dbReference type="InterPro" id="IPR006533">
    <property type="entry name" value="T6SS_Vgr_RhsGE"/>
</dbReference>
<protein>
    <submittedName>
        <fullName evidence="7">Type VI secretion system tip protein VgrG</fullName>
    </submittedName>
</protein>
<dbReference type="RefSeq" id="WP_177099747.1">
    <property type="nucleotide sequence ID" value="NZ_JACAQA010000005.1"/>
</dbReference>
<dbReference type="Pfam" id="PF04717">
    <property type="entry name" value="Phage_base_V"/>
    <property type="match status" value="1"/>
</dbReference>
<accession>A0A7Y7WRE2</accession>
<dbReference type="InterPro" id="IPR006531">
    <property type="entry name" value="Gp5/Vgr_OB"/>
</dbReference>
<dbReference type="EMBL" id="JACAQA010000005">
    <property type="protein sequence ID" value="NWB84883.1"/>
    <property type="molecule type" value="Genomic_DNA"/>
</dbReference>
<dbReference type="Gene3D" id="2.30.110.50">
    <property type="match status" value="1"/>
</dbReference>
<dbReference type="InterPro" id="IPR017847">
    <property type="entry name" value="T6SS_RhsGE_Vgr_subset"/>
</dbReference>
<dbReference type="NCBIfam" id="TIGR03361">
    <property type="entry name" value="VI_Rhs_Vgr"/>
    <property type="match status" value="1"/>
</dbReference>
<evidence type="ECO:0000256" key="4">
    <source>
        <dbReference type="SAM" id="MobiDB-lite"/>
    </source>
</evidence>
<evidence type="ECO:0000256" key="3">
    <source>
        <dbReference type="ARBA" id="ARBA00022525"/>
    </source>
</evidence>
<evidence type="ECO:0000256" key="1">
    <source>
        <dbReference type="ARBA" id="ARBA00004613"/>
    </source>
</evidence>
<dbReference type="Pfam" id="PF05954">
    <property type="entry name" value="Phage_GPD"/>
    <property type="match status" value="1"/>
</dbReference>
<dbReference type="AlphaFoldDB" id="A0A7Y7WRE2"/>
<comment type="caution">
    <text evidence="7">The sequence shown here is derived from an EMBL/GenBank/DDBJ whole genome shotgun (WGS) entry which is preliminary data.</text>
</comment>
<dbReference type="InterPro" id="IPR050708">
    <property type="entry name" value="T6SS_VgrG/RHS"/>
</dbReference>
<proteinExistence type="inferred from homology"/>
<feature type="domain" description="Gp5/Type VI secretion system Vgr protein OB-fold" evidence="5">
    <location>
        <begin position="392"/>
        <end position="457"/>
    </location>
</feature>
<dbReference type="Pfam" id="PF22178">
    <property type="entry name" value="Gp5_trimer_C"/>
    <property type="match status" value="1"/>
</dbReference>
<dbReference type="Gene3D" id="2.40.50.230">
    <property type="entry name" value="Gp5 N-terminal domain"/>
    <property type="match status" value="1"/>
</dbReference>
<gene>
    <name evidence="7" type="ORF">HX830_08315</name>
</gene>
<comment type="similarity">
    <text evidence="2">Belongs to the VgrG protein family.</text>
</comment>
<dbReference type="InterPro" id="IPR037026">
    <property type="entry name" value="Vgr_OB-fold_dom_sf"/>
</dbReference>
<evidence type="ECO:0000313" key="7">
    <source>
        <dbReference type="EMBL" id="NWB84883.1"/>
    </source>
</evidence>
<dbReference type="InterPro" id="IPR054030">
    <property type="entry name" value="Gp5_Vgr_C"/>
</dbReference>
<dbReference type="SUPFAM" id="SSF69349">
    <property type="entry name" value="Phage fibre proteins"/>
    <property type="match status" value="1"/>
</dbReference>
<organism evidence="7 8">
    <name type="scientific">Pseudomonas gingeri</name>
    <dbReference type="NCBI Taxonomy" id="117681"/>
    <lineage>
        <taxon>Bacteria</taxon>
        <taxon>Pseudomonadati</taxon>
        <taxon>Pseudomonadota</taxon>
        <taxon>Gammaproteobacteria</taxon>
        <taxon>Pseudomonadales</taxon>
        <taxon>Pseudomonadaceae</taxon>
        <taxon>Pseudomonas</taxon>
    </lineage>
</organism>
<evidence type="ECO:0000256" key="2">
    <source>
        <dbReference type="ARBA" id="ARBA00005558"/>
    </source>
</evidence>
<dbReference type="Proteomes" id="UP000522864">
    <property type="component" value="Unassembled WGS sequence"/>
</dbReference>
<dbReference type="GO" id="GO:0005576">
    <property type="term" value="C:extracellular region"/>
    <property type="evidence" value="ECO:0007669"/>
    <property type="project" value="UniProtKB-SubCell"/>
</dbReference>
<dbReference type="Gene3D" id="4.10.220.110">
    <property type="match status" value="1"/>
</dbReference>
<name>A0A7Y7WRE2_9PSED</name>
<keyword evidence="3" id="KW-0964">Secreted</keyword>
<dbReference type="PANTHER" id="PTHR32305:SF15">
    <property type="entry name" value="PROTEIN RHSA-RELATED"/>
    <property type="match status" value="1"/>
</dbReference>